<dbReference type="InterPro" id="IPR005623">
    <property type="entry name" value="Chaperone_NapD_NO3_reduct"/>
</dbReference>
<accession>A0A9D7LMD9</accession>
<dbReference type="AlphaFoldDB" id="A0A9D7LMD9"/>
<comment type="subunit">
    <text evidence="4">Interacts with the cytoplasmic NapA precursor.</text>
</comment>
<proteinExistence type="inferred from homology"/>
<evidence type="ECO:0000256" key="4">
    <source>
        <dbReference type="HAMAP-Rule" id="MF_02200"/>
    </source>
</evidence>
<dbReference type="Gene3D" id="3.30.70.920">
    <property type="match status" value="1"/>
</dbReference>
<name>A0A9D7LMD9_9RHOO</name>
<evidence type="ECO:0000313" key="5">
    <source>
        <dbReference type="EMBL" id="MBK8890497.1"/>
    </source>
</evidence>
<dbReference type="PANTHER" id="PTHR38603:SF1">
    <property type="entry name" value="CHAPERONE NAPD"/>
    <property type="match status" value="1"/>
</dbReference>
<comment type="caution">
    <text evidence="5">The sequence shown here is derived from an EMBL/GenBank/DDBJ whole genome shotgun (WGS) entry which is preliminary data.</text>
</comment>
<evidence type="ECO:0000256" key="3">
    <source>
        <dbReference type="ARBA" id="ARBA00023186"/>
    </source>
</evidence>
<dbReference type="GO" id="GO:0005048">
    <property type="term" value="F:signal sequence binding"/>
    <property type="evidence" value="ECO:0007669"/>
    <property type="project" value="UniProtKB-UniRule"/>
</dbReference>
<comment type="subcellular location">
    <subcellularLocation>
        <location evidence="1 4">Cytoplasm</location>
    </subcellularLocation>
</comment>
<dbReference type="GO" id="GO:0051224">
    <property type="term" value="P:negative regulation of protein transport"/>
    <property type="evidence" value="ECO:0007669"/>
    <property type="project" value="UniProtKB-UniRule"/>
</dbReference>
<reference evidence="5" key="1">
    <citation type="submission" date="2020-10" db="EMBL/GenBank/DDBJ databases">
        <title>Connecting structure to function with the recovery of over 1000 high-quality activated sludge metagenome-assembled genomes encoding full-length rRNA genes using long-read sequencing.</title>
        <authorList>
            <person name="Singleton C.M."/>
            <person name="Petriglieri F."/>
            <person name="Kristensen J.M."/>
            <person name="Kirkegaard R.H."/>
            <person name="Michaelsen T.Y."/>
            <person name="Andersen M.H."/>
            <person name="Karst S.M."/>
            <person name="Dueholm M.S."/>
            <person name="Nielsen P.H."/>
            <person name="Albertsen M."/>
        </authorList>
    </citation>
    <scope>NUCLEOTIDE SEQUENCE</scope>
    <source>
        <strain evidence="5">OdNE_18-Q3-R46-58_BAT3C.305</strain>
    </source>
</reference>
<dbReference type="GO" id="GO:0005737">
    <property type="term" value="C:cytoplasm"/>
    <property type="evidence" value="ECO:0007669"/>
    <property type="project" value="UniProtKB-SubCell"/>
</dbReference>
<comment type="function">
    <text evidence="4">Chaperone for NapA, the catalytic subunit of the periplasmic nitrate reductase. It binds directly and specifically to the twin-arginine signal peptide of NapA, preventing premature interaction with the Tat translocase and premature export.</text>
</comment>
<evidence type="ECO:0000256" key="2">
    <source>
        <dbReference type="ARBA" id="ARBA00022490"/>
    </source>
</evidence>
<keyword evidence="2 4" id="KW-0963">Cytoplasm</keyword>
<dbReference type="EMBL" id="JADKBR010000007">
    <property type="protein sequence ID" value="MBK8890497.1"/>
    <property type="molecule type" value="Genomic_DNA"/>
</dbReference>
<dbReference type="Pfam" id="PF03927">
    <property type="entry name" value="NapD"/>
    <property type="match status" value="1"/>
</dbReference>
<protein>
    <recommendedName>
        <fullName evidence="4">Chaperone NapD</fullName>
    </recommendedName>
    <alternativeName>
        <fullName evidence="4">NapA signal peptide-binding chaperone NapD</fullName>
    </alternativeName>
</protein>
<gene>
    <name evidence="4" type="primary">napD</name>
    <name evidence="5" type="ORF">IPN75_08845</name>
</gene>
<evidence type="ECO:0000313" key="6">
    <source>
        <dbReference type="Proteomes" id="UP000808146"/>
    </source>
</evidence>
<dbReference type="HAMAP" id="MF_02200">
    <property type="entry name" value="NapD"/>
    <property type="match status" value="1"/>
</dbReference>
<organism evidence="5 6">
    <name type="scientific">Candidatus Dechloromonas phosphorivorans</name>
    <dbReference type="NCBI Taxonomy" id="2899244"/>
    <lineage>
        <taxon>Bacteria</taxon>
        <taxon>Pseudomonadati</taxon>
        <taxon>Pseudomonadota</taxon>
        <taxon>Betaproteobacteria</taxon>
        <taxon>Rhodocyclales</taxon>
        <taxon>Azonexaceae</taxon>
        <taxon>Dechloromonas</taxon>
    </lineage>
</organism>
<evidence type="ECO:0000256" key="1">
    <source>
        <dbReference type="ARBA" id="ARBA00004496"/>
    </source>
</evidence>
<sequence>MSSWCNARRKGRASQGGLNAVNISSAIVHIVPERLDAACAALAAMPGVEIHARSPEGKVVVTIEDDDTESATNCYVALHGVPGVAAVAMVYQYCDEESDTEEVQA</sequence>
<keyword evidence="3 4" id="KW-0143">Chaperone</keyword>
<dbReference type="PANTHER" id="PTHR38603">
    <property type="entry name" value="CHAPERONE NAPD"/>
    <property type="match status" value="1"/>
</dbReference>
<comment type="similarity">
    <text evidence="4">Belongs to the NapD family.</text>
</comment>
<dbReference type="Proteomes" id="UP000808146">
    <property type="component" value="Unassembled WGS sequence"/>
</dbReference>